<dbReference type="AlphaFoldDB" id="A0A4P9YDK5"/>
<reference evidence="2" key="1">
    <citation type="journal article" date="2018" name="Nat. Microbiol.">
        <title>Leveraging single-cell genomics to expand the fungal tree of life.</title>
        <authorList>
            <person name="Ahrendt S.R."/>
            <person name="Quandt C.A."/>
            <person name="Ciobanu D."/>
            <person name="Clum A."/>
            <person name="Salamov A."/>
            <person name="Andreopoulos B."/>
            <person name="Cheng J.F."/>
            <person name="Woyke T."/>
            <person name="Pelin A."/>
            <person name="Henrissat B."/>
            <person name="Reynolds N.K."/>
            <person name="Benny G.L."/>
            <person name="Smith M.E."/>
            <person name="James T.Y."/>
            <person name="Grigoriev I.V."/>
        </authorList>
    </citation>
    <scope>NUCLEOTIDE SEQUENCE [LARGE SCALE GENOMIC DNA]</scope>
    <source>
        <strain evidence="2">CSF55</strain>
    </source>
</reference>
<evidence type="ECO:0000313" key="1">
    <source>
        <dbReference type="EMBL" id="RKP16280.1"/>
    </source>
</evidence>
<proteinExistence type="predicted"/>
<gene>
    <name evidence="1" type="ORF">ROZALSC1DRAFT_25460</name>
</gene>
<evidence type="ECO:0000313" key="2">
    <source>
        <dbReference type="Proteomes" id="UP000281549"/>
    </source>
</evidence>
<dbReference type="EMBL" id="ML006737">
    <property type="protein sequence ID" value="RKP16280.1"/>
    <property type="molecule type" value="Genomic_DNA"/>
</dbReference>
<protein>
    <submittedName>
        <fullName evidence="1">Uncharacterized protein</fullName>
    </submittedName>
</protein>
<accession>A0A4P9YDK5</accession>
<dbReference type="Proteomes" id="UP000281549">
    <property type="component" value="Unassembled WGS sequence"/>
</dbReference>
<name>A0A4P9YDK5_ROZAC</name>
<sequence length="180" mass="20511">MTDRSKNISDEDSQAIDLSVIAARVKRRKVCPTNYARPLGWQKATSESQYGITENKEERNERNEVMKEAHLLEACIARSPSSHLETFKLCQPPLTFYANSDIFRPYGISSVKMICDKAYLIVSMEESGILKSNFGNIFYVMVAQNKQSPIYEEAVEYARSKNLDDSLIFVTREISDEVHA</sequence>
<organism evidence="1 2">
    <name type="scientific">Rozella allomycis (strain CSF55)</name>
    <dbReference type="NCBI Taxonomy" id="988480"/>
    <lineage>
        <taxon>Eukaryota</taxon>
        <taxon>Fungi</taxon>
        <taxon>Fungi incertae sedis</taxon>
        <taxon>Cryptomycota</taxon>
        <taxon>Cryptomycota incertae sedis</taxon>
        <taxon>Rozella</taxon>
    </lineage>
</organism>